<dbReference type="AlphaFoldDB" id="A0A9X2GWM8"/>
<dbReference type="PROSITE" id="PS51257">
    <property type="entry name" value="PROKAR_LIPOPROTEIN"/>
    <property type="match status" value="1"/>
</dbReference>
<dbReference type="EMBL" id="JAMZDY010000001">
    <property type="protein sequence ID" value="MCP2370425.1"/>
    <property type="molecule type" value="Genomic_DNA"/>
</dbReference>
<dbReference type="OrthoDB" id="4828690at2"/>
<dbReference type="Proteomes" id="UP001139722">
    <property type="component" value="Unassembled WGS sequence"/>
</dbReference>
<comment type="caution">
    <text evidence="1">The sequence shown here is derived from an EMBL/GenBank/DDBJ whole genome shotgun (WGS) entry which is preliminary data.</text>
</comment>
<evidence type="ECO:0000313" key="1">
    <source>
        <dbReference type="EMBL" id="MCP2370425.1"/>
    </source>
</evidence>
<name>A0A9X2GWM8_9MICO</name>
<sequence>MRAGMGVIAVGSIVVLIGLTGCADAASTDDRLDRGLRADAADIAREIAGIAGESGLDDPADAIQEYARRALPLLADTGVPEELDEMLDPGSPDYASALRLVGIEASGTESWQEPVGALVLASRTHRFSDDEETTGELCLRVELDRWGPTAGWDDDGAIARVVDCATPSPETVVPEADSRPIIVVPDNAEAVATDVLANAGGASDAADGPTAEAIAAEITARLEAPTGEREVAAQVQVARDGDRIGLAMGTPDDCLLLRADGGRVERLHVSSVQLQPGELGCSASTALASDDALAPPH</sequence>
<organism evidence="1 2">
    <name type="scientific">Agromyces terreus</name>
    <dbReference type="NCBI Taxonomy" id="424795"/>
    <lineage>
        <taxon>Bacteria</taxon>
        <taxon>Bacillati</taxon>
        <taxon>Actinomycetota</taxon>
        <taxon>Actinomycetes</taxon>
        <taxon>Micrococcales</taxon>
        <taxon>Microbacteriaceae</taxon>
        <taxon>Agromyces</taxon>
    </lineage>
</organism>
<evidence type="ECO:0000313" key="2">
    <source>
        <dbReference type="Proteomes" id="UP001139722"/>
    </source>
</evidence>
<reference evidence="1" key="1">
    <citation type="submission" date="2022-06" db="EMBL/GenBank/DDBJ databases">
        <title>Sequencing the genomes of 1000 actinobacteria strains.</title>
        <authorList>
            <person name="Klenk H.-P."/>
        </authorList>
    </citation>
    <scope>NUCLEOTIDE SEQUENCE</scope>
    <source>
        <strain evidence="1">DSM 22016</strain>
    </source>
</reference>
<gene>
    <name evidence="1" type="ORF">BJ978_001101</name>
</gene>
<dbReference type="RefSeq" id="WP_156998416.1">
    <property type="nucleotide sequence ID" value="NZ_BAAANU010000068.1"/>
</dbReference>
<keyword evidence="2" id="KW-1185">Reference proteome</keyword>
<protein>
    <submittedName>
        <fullName evidence="1">Uncharacterized protein</fullName>
    </submittedName>
</protein>
<accession>A0A9X2GWM8</accession>
<proteinExistence type="predicted"/>